<evidence type="ECO:0000313" key="2">
    <source>
        <dbReference type="Proteomes" id="UP000824469"/>
    </source>
</evidence>
<dbReference type="Proteomes" id="UP000824469">
    <property type="component" value="Unassembled WGS sequence"/>
</dbReference>
<evidence type="ECO:0000313" key="1">
    <source>
        <dbReference type="EMBL" id="KAH9298085.1"/>
    </source>
</evidence>
<keyword evidence="2" id="KW-1185">Reference proteome</keyword>
<proteinExistence type="predicted"/>
<protein>
    <submittedName>
        <fullName evidence="1">Uncharacterized protein</fullName>
    </submittedName>
</protein>
<sequence>IVDVVGAMDMEDVTVIAGIVPNCDTNEGKVDIGSTEPDGATTGVGMRVGGIDMDML</sequence>
<feature type="non-terminal residue" evidence="1">
    <location>
        <position position="1"/>
    </location>
</feature>
<reference evidence="1 2" key="1">
    <citation type="journal article" date="2021" name="Nat. Plants">
        <title>The Taxus genome provides insights into paclitaxel biosynthesis.</title>
        <authorList>
            <person name="Xiong X."/>
            <person name="Gou J."/>
            <person name="Liao Q."/>
            <person name="Li Y."/>
            <person name="Zhou Q."/>
            <person name="Bi G."/>
            <person name="Li C."/>
            <person name="Du R."/>
            <person name="Wang X."/>
            <person name="Sun T."/>
            <person name="Guo L."/>
            <person name="Liang H."/>
            <person name="Lu P."/>
            <person name="Wu Y."/>
            <person name="Zhang Z."/>
            <person name="Ro D.K."/>
            <person name="Shang Y."/>
            <person name="Huang S."/>
            <person name="Yan J."/>
        </authorList>
    </citation>
    <scope>NUCLEOTIDE SEQUENCE [LARGE SCALE GENOMIC DNA]</scope>
    <source>
        <strain evidence="1">Ta-2019</strain>
    </source>
</reference>
<feature type="non-terminal residue" evidence="1">
    <location>
        <position position="56"/>
    </location>
</feature>
<comment type="caution">
    <text evidence="1">The sequence shown here is derived from an EMBL/GenBank/DDBJ whole genome shotgun (WGS) entry which is preliminary data.</text>
</comment>
<gene>
    <name evidence="1" type="ORF">KI387_029767</name>
</gene>
<organism evidence="1 2">
    <name type="scientific">Taxus chinensis</name>
    <name type="common">Chinese yew</name>
    <name type="synonym">Taxus wallichiana var. chinensis</name>
    <dbReference type="NCBI Taxonomy" id="29808"/>
    <lineage>
        <taxon>Eukaryota</taxon>
        <taxon>Viridiplantae</taxon>
        <taxon>Streptophyta</taxon>
        <taxon>Embryophyta</taxon>
        <taxon>Tracheophyta</taxon>
        <taxon>Spermatophyta</taxon>
        <taxon>Pinopsida</taxon>
        <taxon>Pinidae</taxon>
        <taxon>Conifers II</taxon>
        <taxon>Cupressales</taxon>
        <taxon>Taxaceae</taxon>
        <taxon>Taxus</taxon>
    </lineage>
</organism>
<dbReference type="EMBL" id="JAHRHJ020000010">
    <property type="protein sequence ID" value="KAH9298085.1"/>
    <property type="molecule type" value="Genomic_DNA"/>
</dbReference>
<dbReference type="AlphaFoldDB" id="A0AA38CDE0"/>
<accession>A0AA38CDE0</accession>
<name>A0AA38CDE0_TAXCH</name>